<dbReference type="SUPFAM" id="SSF54427">
    <property type="entry name" value="NTF2-like"/>
    <property type="match status" value="1"/>
</dbReference>
<dbReference type="InterPro" id="IPR007379">
    <property type="entry name" value="Tim44-like_dom"/>
</dbReference>
<dbReference type="SMART" id="SM00978">
    <property type="entry name" value="Tim44"/>
    <property type="match status" value="1"/>
</dbReference>
<evidence type="ECO:0000256" key="2">
    <source>
        <dbReference type="SAM" id="Phobius"/>
    </source>
</evidence>
<dbReference type="RefSeq" id="WP_266281261.1">
    <property type="nucleotide sequence ID" value="NZ_JAPKNF010000001.1"/>
</dbReference>
<evidence type="ECO:0000259" key="4">
    <source>
        <dbReference type="SMART" id="SM00978"/>
    </source>
</evidence>
<dbReference type="InterPro" id="IPR032710">
    <property type="entry name" value="NTF2-like_dom_sf"/>
</dbReference>
<organism evidence="5 6">
    <name type="scientific">Kaistia geumhonensis</name>
    <dbReference type="NCBI Taxonomy" id="410839"/>
    <lineage>
        <taxon>Bacteria</taxon>
        <taxon>Pseudomonadati</taxon>
        <taxon>Pseudomonadota</taxon>
        <taxon>Alphaproteobacteria</taxon>
        <taxon>Hyphomicrobiales</taxon>
        <taxon>Kaistiaceae</taxon>
        <taxon>Kaistia</taxon>
    </lineage>
</organism>
<feature type="region of interest" description="Disordered" evidence="1">
    <location>
        <begin position="34"/>
        <end position="77"/>
    </location>
</feature>
<feature type="compositionally biased region" description="Polar residues" evidence="1">
    <location>
        <begin position="60"/>
        <end position="71"/>
    </location>
</feature>
<evidence type="ECO:0000256" key="1">
    <source>
        <dbReference type="SAM" id="MobiDB-lite"/>
    </source>
</evidence>
<name>A0ABU0M2Q2_9HYPH</name>
<keyword evidence="2" id="KW-0472">Membrane</keyword>
<reference evidence="5 6" key="1">
    <citation type="submission" date="2023-07" db="EMBL/GenBank/DDBJ databases">
        <title>Genomic Encyclopedia of Type Strains, Phase IV (KMG-IV): sequencing the most valuable type-strain genomes for metagenomic binning, comparative biology and taxonomic classification.</title>
        <authorList>
            <person name="Goeker M."/>
        </authorList>
    </citation>
    <scope>NUCLEOTIDE SEQUENCE [LARGE SCALE GENOMIC DNA]</scope>
    <source>
        <strain evidence="5 6">B1-1</strain>
    </source>
</reference>
<accession>A0ABU0M2Q2</accession>
<dbReference type="PANTHER" id="PTHR41542:SF1">
    <property type="entry name" value="BLL5807 PROTEIN"/>
    <property type="match status" value="1"/>
</dbReference>
<comment type="caution">
    <text evidence="5">The sequence shown here is derived from an EMBL/GenBank/DDBJ whole genome shotgun (WGS) entry which is preliminary data.</text>
</comment>
<proteinExistence type="predicted"/>
<evidence type="ECO:0000313" key="5">
    <source>
        <dbReference type="EMBL" id="MDQ0515210.1"/>
    </source>
</evidence>
<dbReference type="EMBL" id="JAUSWJ010000001">
    <property type="protein sequence ID" value="MDQ0515210.1"/>
    <property type="molecule type" value="Genomic_DNA"/>
</dbReference>
<evidence type="ECO:0000256" key="3">
    <source>
        <dbReference type="SAM" id="SignalP"/>
    </source>
</evidence>
<evidence type="ECO:0000313" key="6">
    <source>
        <dbReference type="Proteomes" id="UP001223743"/>
    </source>
</evidence>
<feature type="transmembrane region" description="Helical" evidence="2">
    <location>
        <begin position="117"/>
        <end position="141"/>
    </location>
</feature>
<gene>
    <name evidence="5" type="ORF">QO015_000823</name>
</gene>
<feature type="signal peptide" evidence="3">
    <location>
        <begin position="1"/>
        <end position="25"/>
    </location>
</feature>
<protein>
    <submittedName>
        <fullName evidence="5">Lipid-binding transport protein (Tim44 family)</fullName>
    </submittedName>
</protein>
<dbReference type="PANTHER" id="PTHR41542">
    <property type="entry name" value="BLL5807 PROTEIN"/>
    <property type="match status" value="1"/>
</dbReference>
<feature type="domain" description="Tim44-like" evidence="4">
    <location>
        <begin position="188"/>
        <end position="331"/>
    </location>
</feature>
<keyword evidence="2" id="KW-0812">Transmembrane</keyword>
<keyword evidence="3" id="KW-0732">Signal</keyword>
<keyword evidence="6" id="KW-1185">Reference proteome</keyword>
<feature type="compositionally biased region" description="Low complexity" evidence="1">
    <location>
        <begin position="38"/>
        <end position="59"/>
    </location>
</feature>
<dbReference type="Gene3D" id="3.10.450.240">
    <property type="match status" value="1"/>
</dbReference>
<keyword evidence="2" id="KW-1133">Transmembrane helix</keyword>
<dbReference type="Pfam" id="PF04280">
    <property type="entry name" value="Tim44"/>
    <property type="match status" value="1"/>
</dbReference>
<feature type="chain" id="PRO_5045134490" evidence="3">
    <location>
        <begin position="26"/>
        <end position="332"/>
    </location>
</feature>
<dbReference type="Proteomes" id="UP001223743">
    <property type="component" value="Unassembled WGS sequence"/>
</dbReference>
<sequence length="332" mass="34892">MRFWNRLTTSLAVLAILLSTSLAFVDHAEARRGGSFGSRGTRTFQAPPATQTAPTAAQPVQRSMTQPSATNPAAAQAAPAAAAQRGGFLGGFGGSMLRGLAIGGLIGLLLGHGFGGLAGAFGMILQIALLALGAMLLFRLFAGRRQQAPAMASASGPSLREASGPDAPRPAFGGLGGFGLGGGDARPARPANARNAHDEVGILDSDLDMFQQRLDEVQAAFSREDYAELRRLTTPEIMSYLSEELSQNATSGVRNEVIDVKLLQGDLAEAWREGDADYATVAMRYESRDVMRDRATGAVVSGDASAPTETTELWTFVRRPGGTWLLSAIQEN</sequence>